<dbReference type="GO" id="GO:0005524">
    <property type="term" value="F:ATP binding"/>
    <property type="evidence" value="ECO:0007669"/>
    <property type="project" value="UniProtKB-UniRule"/>
</dbReference>
<reference evidence="10" key="1">
    <citation type="submission" date="2020-01" db="EMBL/GenBank/DDBJ databases">
        <title>Development of genomics and gene disruption for Polysphondylium violaceum indicates a role for the polyketide synthase stlB in stalk morphogenesis.</title>
        <authorList>
            <person name="Narita B."/>
            <person name="Kawabe Y."/>
            <person name="Kin K."/>
            <person name="Saito T."/>
            <person name="Gibbs R."/>
            <person name="Kuspa A."/>
            <person name="Muzny D."/>
            <person name="Queller D."/>
            <person name="Richards S."/>
            <person name="Strassman J."/>
            <person name="Sucgang R."/>
            <person name="Worley K."/>
            <person name="Schaap P."/>
        </authorList>
    </citation>
    <scope>NUCLEOTIDE SEQUENCE</scope>
    <source>
        <strain evidence="10">QSvi11</strain>
    </source>
</reference>
<keyword evidence="2 6" id="KW-0507">mRNA processing</keyword>
<dbReference type="InterPro" id="IPR027417">
    <property type="entry name" value="P-loop_NTPase"/>
</dbReference>
<gene>
    <name evidence="10" type="ORF">CYY_006444</name>
</gene>
<evidence type="ECO:0000313" key="10">
    <source>
        <dbReference type="EMBL" id="KAF2072244.1"/>
    </source>
</evidence>
<sequence length="431" mass="47746">MGDSNIVNITSTAANITTQKPVIYELQSEQELRFEIDFGVQGTIKLVEGTAEYFGTELSLRREYVLLATKGAIYTWSGCKLEMTNCSAYVGLETPMKLYANVFKTLDDYRTSILDDPTAYGPRVVIAGPTDSGKSSISKMLLNYSARWGFHPVYIDLDPGQGGITLPGTISASLIESPIDIESGLSNTIPFVQYYGHASLDINPNLFKAMMESLASNVDKRLESNDLSRLSGYILNTCGWIEDLGYNILLSTVDTFKANFIIVMDNEKLYSDLSRHYSNTKIKIIKLPKSGGVYYRSSQFRKKTRMNKIKEYFYGINDDLSPHYVVLDFKDVTIFRTGGGPVAPLTALPIGAQSSIDPLQITETTPSIDMTHSILGISYAKQPQNILQSNIAGFLYVTEINMETKKITALAPSPGPLPSKYLLVGTLKWIE</sequence>
<dbReference type="PANTHER" id="PTHR12755:SF6">
    <property type="entry name" value="POLYRIBONUCLEOTIDE 5'-HYDROXYL-KINASE CLP1"/>
    <property type="match status" value="1"/>
</dbReference>
<dbReference type="InterPro" id="IPR038238">
    <property type="entry name" value="Clp1_C_sf"/>
</dbReference>
<evidence type="ECO:0000256" key="1">
    <source>
        <dbReference type="ARBA" id="ARBA00004123"/>
    </source>
</evidence>
<evidence type="ECO:0000313" key="11">
    <source>
        <dbReference type="Proteomes" id="UP000695562"/>
    </source>
</evidence>
<dbReference type="InterPro" id="IPR028606">
    <property type="entry name" value="Clp1"/>
</dbReference>
<dbReference type="AlphaFoldDB" id="A0A8J4PTG7"/>
<dbReference type="FunFam" id="2.40.30.330:FF:000002">
    <property type="entry name" value="Protein CLP1 homolog"/>
    <property type="match status" value="1"/>
</dbReference>
<evidence type="ECO:0000256" key="5">
    <source>
        <dbReference type="ARBA" id="ARBA00023242"/>
    </source>
</evidence>
<comment type="caution">
    <text evidence="10">The sequence shown here is derived from an EMBL/GenBank/DDBJ whole genome shotgun (WGS) entry which is preliminary data.</text>
</comment>
<protein>
    <recommendedName>
        <fullName evidence="6">Protein CLP1 homolog</fullName>
    </recommendedName>
</protein>
<accession>A0A8J4PTG7</accession>
<dbReference type="Gene3D" id="2.60.120.1030">
    <property type="entry name" value="Clp1, DNA binding domain"/>
    <property type="match status" value="1"/>
</dbReference>
<dbReference type="InterPro" id="IPR010655">
    <property type="entry name" value="Clp1_C"/>
</dbReference>
<keyword evidence="4 6" id="KW-0067">ATP-binding</keyword>
<dbReference type="GO" id="GO:0005849">
    <property type="term" value="C:mRNA cleavage factor complex"/>
    <property type="evidence" value="ECO:0007669"/>
    <property type="project" value="InterPro"/>
</dbReference>
<evidence type="ECO:0000256" key="3">
    <source>
        <dbReference type="ARBA" id="ARBA00022741"/>
    </source>
</evidence>
<dbReference type="OrthoDB" id="258143at2759"/>
<dbReference type="GO" id="GO:0051731">
    <property type="term" value="F:polynucleotide 5'-hydroxyl-kinase activity"/>
    <property type="evidence" value="ECO:0007669"/>
    <property type="project" value="InterPro"/>
</dbReference>
<feature type="binding site" evidence="6">
    <location>
        <begin position="131"/>
        <end position="136"/>
    </location>
    <ligand>
        <name>ATP</name>
        <dbReference type="ChEBI" id="CHEBI:30616"/>
    </ligand>
</feature>
<dbReference type="Proteomes" id="UP000695562">
    <property type="component" value="Unassembled WGS sequence"/>
</dbReference>
<comment type="function">
    <text evidence="6">Required for endonucleolytic cleavage during polyadenylation-dependent pre-mRNA 3'-end formation.</text>
</comment>
<dbReference type="Pfam" id="PF16573">
    <property type="entry name" value="CLP1_N"/>
    <property type="match status" value="1"/>
</dbReference>
<feature type="binding site" evidence="6">
    <location>
        <position position="31"/>
    </location>
    <ligand>
        <name>ATP</name>
        <dbReference type="ChEBI" id="CHEBI:30616"/>
    </ligand>
</feature>
<dbReference type="Gene3D" id="3.40.50.300">
    <property type="entry name" value="P-loop containing nucleotide triphosphate hydrolases"/>
    <property type="match status" value="1"/>
</dbReference>
<evidence type="ECO:0000256" key="4">
    <source>
        <dbReference type="ARBA" id="ARBA00022840"/>
    </source>
</evidence>
<evidence type="ECO:0000256" key="2">
    <source>
        <dbReference type="ARBA" id="ARBA00022664"/>
    </source>
</evidence>
<dbReference type="EMBL" id="AJWJ01000297">
    <property type="protein sequence ID" value="KAF2072244.1"/>
    <property type="molecule type" value="Genomic_DNA"/>
</dbReference>
<dbReference type="Pfam" id="PF06807">
    <property type="entry name" value="Clp1"/>
    <property type="match status" value="1"/>
</dbReference>
<evidence type="ECO:0000259" key="8">
    <source>
        <dbReference type="Pfam" id="PF16573"/>
    </source>
</evidence>
<evidence type="ECO:0000259" key="9">
    <source>
        <dbReference type="Pfam" id="PF16575"/>
    </source>
</evidence>
<evidence type="ECO:0000256" key="6">
    <source>
        <dbReference type="HAMAP-Rule" id="MF_03035"/>
    </source>
</evidence>
<evidence type="ECO:0000259" key="7">
    <source>
        <dbReference type="Pfam" id="PF06807"/>
    </source>
</evidence>
<dbReference type="Gene3D" id="2.40.30.330">
    <property type="entry name" value="Pre-mRNA cleavage complex subunit Clp1, C-terminal domain"/>
    <property type="match status" value="1"/>
</dbReference>
<comment type="similarity">
    <text evidence="6">Belongs to the Clp1 family. Clp1 subfamily.</text>
</comment>
<keyword evidence="11" id="KW-1185">Reference proteome</keyword>
<name>A0A8J4PTG7_9MYCE</name>
<keyword evidence="5 6" id="KW-0539">Nucleus</keyword>
<feature type="domain" description="Clp1 N-terminal" evidence="8">
    <location>
        <begin position="25"/>
        <end position="112"/>
    </location>
</feature>
<comment type="subcellular location">
    <subcellularLocation>
        <location evidence="1 6">Nucleus</location>
    </subcellularLocation>
</comment>
<dbReference type="HAMAP" id="MF_03035">
    <property type="entry name" value="Clp1"/>
    <property type="match status" value="1"/>
</dbReference>
<dbReference type="InterPro" id="IPR032324">
    <property type="entry name" value="Clp1_N"/>
</dbReference>
<feature type="binding site" evidence="6">
    <location>
        <position position="70"/>
    </location>
    <ligand>
        <name>ATP</name>
        <dbReference type="ChEBI" id="CHEBI:30616"/>
    </ligand>
</feature>
<dbReference type="PANTHER" id="PTHR12755">
    <property type="entry name" value="CLEAVAGE/POLYADENYLATION FACTOR IA SUBUNIT CLP1P"/>
    <property type="match status" value="1"/>
</dbReference>
<dbReference type="InterPro" id="IPR045116">
    <property type="entry name" value="Clp1/Grc3"/>
</dbReference>
<feature type="domain" description="Clp1 P-loop" evidence="9">
    <location>
        <begin position="128"/>
        <end position="315"/>
    </location>
</feature>
<feature type="domain" description="Clp1 C-terminal" evidence="7">
    <location>
        <begin position="320"/>
        <end position="431"/>
    </location>
</feature>
<keyword evidence="3 6" id="KW-0547">Nucleotide-binding</keyword>
<dbReference type="InterPro" id="IPR032319">
    <property type="entry name" value="CLP1_P"/>
</dbReference>
<proteinExistence type="inferred from homology"/>
<dbReference type="GO" id="GO:0006388">
    <property type="term" value="P:tRNA splicing, via endonucleolytic cleavage and ligation"/>
    <property type="evidence" value="ECO:0007669"/>
    <property type="project" value="TreeGrafter"/>
</dbReference>
<dbReference type="GO" id="GO:0031124">
    <property type="term" value="P:mRNA 3'-end processing"/>
    <property type="evidence" value="ECO:0007669"/>
    <property type="project" value="UniProtKB-UniRule"/>
</dbReference>
<organism evidence="10 11">
    <name type="scientific">Polysphondylium violaceum</name>
    <dbReference type="NCBI Taxonomy" id="133409"/>
    <lineage>
        <taxon>Eukaryota</taxon>
        <taxon>Amoebozoa</taxon>
        <taxon>Evosea</taxon>
        <taxon>Eumycetozoa</taxon>
        <taxon>Dictyostelia</taxon>
        <taxon>Dictyosteliales</taxon>
        <taxon>Dictyosteliaceae</taxon>
        <taxon>Polysphondylium</taxon>
    </lineage>
</organism>
<dbReference type="Pfam" id="PF16575">
    <property type="entry name" value="CLP1_P"/>
    <property type="match status" value="1"/>
</dbReference>
<dbReference type="InterPro" id="IPR038239">
    <property type="entry name" value="Clp1_N_sf"/>
</dbReference>
<dbReference type="SUPFAM" id="SSF52540">
    <property type="entry name" value="P-loop containing nucleoside triphosphate hydrolases"/>
    <property type="match status" value="2"/>
</dbReference>